<dbReference type="SUPFAM" id="SSF54593">
    <property type="entry name" value="Glyoxalase/Bleomycin resistance protein/Dihydroxybiphenyl dioxygenase"/>
    <property type="match status" value="1"/>
</dbReference>
<dbReference type="Proteomes" id="UP000189796">
    <property type="component" value="Chromosome I"/>
</dbReference>
<gene>
    <name evidence="2" type="ORF">SAMN05443248_6792</name>
</gene>
<name>A0A1M5WTF4_9BRAD</name>
<sequence>MGVKFIPDGYHTVTPYLTVRNAPKVIEFLMQAFGAKLSHDAIKRPDGSIMHAQVTIGDSHVMIAEENEMAKATVSTLYIYVPDVDSVYQQAIKAGGSNVMEPMDMFYGDRGGGVRDPSGNSWFIATHKEDVEPKELAKRAEAFHKQQKGKAA</sequence>
<dbReference type="EMBL" id="LT670817">
    <property type="protein sequence ID" value="SHH90827.1"/>
    <property type="molecule type" value="Genomic_DNA"/>
</dbReference>
<proteinExistence type="predicted"/>
<dbReference type="AlphaFoldDB" id="A0A1M5WTF4"/>
<dbReference type="Pfam" id="PF00903">
    <property type="entry name" value="Glyoxalase"/>
    <property type="match status" value="1"/>
</dbReference>
<reference evidence="2 3" key="1">
    <citation type="submission" date="2016-11" db="EMBL/GenBank/DDBJ databases">
        <authorList>
            <person name="Jaros S."/>
            <person name="Januszkiewicz K."/>
            <person name="Wedrychowicz H."/>
        </authorList>
    </citation>
    <scope>NUCLEOTIDE SEQUENCE [LARGE SCALE GENOMIC DNA]</scope>
    <source>
        <strain evidence="2 3">GAS138</strain>
    </source>
</reference>
<evidence type="ECO:0000313" key="2">
    <source>
        <dbReference type="EMBL" id="SHH90827.1"/>
    </source>
</evidence>
<dbReference type="RefSeq" id="WP_079605115.1">
    <property type="nucleotide sequence ID" value="NZ_LT670817.1"/>
</dbReference>
<dbReference type="Gene3D" id="3.30.720.110">
    <property type="match status" value="1"/>
</dbReference>
<dbReference type="InterPro" id="IPR037523">
    <property type="entry name" value="VOC_core"/>
</dbReference>
<accession>A0A1M5WTF4</accession>
<dbReference type="OrthoDB" id="9806868at2"/>
<dbReference type="InterPro" id="IPR029068">
    <property type="entry name" value="Glyas_Bleomycin-R_OHBP_Dase"/>
</dbReference>
<dbReference type="PANTHER" id="PTHR34109">
    <property type="entry name" value="BNAUNNG04460D PROTEIN-RELATED"/>
    <property type="match status" value="1"/>
</dbReference>
<protein>
    <submittedName>
        <fullName evidence="2">Uncharacterized conserved protein PhnB, glyoxalase superfamily</fullName>
    </submittedName>
</protein>
<dbReference type="PANTHER" id="PTHR34109:SF1">
    <property type="entry name" value="VOC DOMAIN-CONTAINING PROTEIN"/>
    <property type="match status" value="1"/>
</dbReference>
<dbReference type="PROSITE" id="PS51819">
    <property type="entry name" value="VOC"/>
    <property type="match status" value="1"/>
</dbReference>
<feature type="domain" description="VOC" evidence="1">
    <location>
        <begin position="9"/>
        <end position="127"/>
    </location>
</feature>
<evidence type="ECO:0000313" key="3">
    <source>
        <dbReference type="Proteomes" id="UP000189796"/>
    </source>
</evidence>
<evidence type="ECO:0000259" key="1">
    <source>
        <dbReference type="PROSITE" id="PS51819"/>
    </source>
</evidence>
<organism evidence="2 3">
    <name type="scientific">Bradyrhizobium erythrophlei</name>
    <dbReference type="NCBI Taxonomy" id="1437360"/>
    <lineage>
        <taxon>Bacteria</taxon>
        <taxon>Pseudomonadati</taxon>
        <taxon>Pseudomonadota</taxon>
        <taxon>Alphaproteobacteria</taxon>
        <taxon>Hyphomicrobiales</taxon>
        <taxon>Nitrobacteraceae</taxon>
        <taxon>Bradyrhizobium</taxon>
    </lineage>
</organism>
<dbReference type="Gene3D" id="3.30.720.120">
    <property type="match status" value="1"/>
</dbReference>
<dbReference type="InterPro" id="IPR004360">
    <property type="entry name" value="Glyas_Fos-R_dOase_dom"/>
</dbReference>
<dbReference type="CDD" id="cd07246">
    <property type="entry name" value="VOC_like"/>
    <property type="match status" value="1"/>
</dbReference>